<evidence type="ECO:0000256" key="1">
    <source>
        <dbReference type="ARBA" id="ARBA00022679"/>
    </source>
</evidence>
<reference evidence="5 6" key="1">
    <citation type="submission" date="2018-05" db="EMBL/GenBank/DDBJ databases">
        <title>A metagenomic window into the 2 km-deep terrestrial subsurface aquifer revealed taxonomically and functionally diverse microbial community comprising novel uncultured bacterial lineages.</title>
        <authorList>
            <person name="Kadnikov V.V."/>
            <person name="Mardanov A.V."/>
            <person name="Beletsky A.V."/>
            <person name="Banks D."/>
            <person name="Pimenov N.V."/>
            <person name="Frank Y.A."/>
            <person name="Karnachuk O.V."/>
            <person name="Ravin N.V."/>
        </authorList>
    </citation>
    <scope>NUCLEOTIDE SEQUENCE [LARGE SCALE GENOMIC DNA]</scope>
    <source>
        <strain evidence="5">BY5</strain>
    </source>
</reference>
<dbReference type="InterPro" id="IPR005467">
    <property type="entry name" value="His_kinase_dom"/>
</dbReference>
<gene>
    <name evidence="5" type="ORF">OZSIB_0750</name>
</gene>
<dbReference type="Pfam" id="PF02518">
    <property type="entry name" value="HATPase_c"/>
    <property type="match status" value="1"/>
</dbReference>
<protein>
    <submittedName>
        <fullName evidence="5">Sensor histidine kinase</fullName>
    </submittedName>
</protein>
<dbReference type="InterPro" id="IPR003594">
    <property type="entry name" value="HATPase_dom"/>
</dbReference>
<keyword evidence="3" id="KW-0902">Two-component regulatory system</keyword>
<evidence type="ECO:0000313" key="6">
    <source>
        <dbReference type="Proteomes" id="UP000252355"/>
    </source>
</evidence>
<dbReference type="SUPFAM" id="SSF55874">
    <property type="entry name" value="ATPase domain of HSP90 chaperone/DNA topoisomerase II/histidine kinase"/>
    <property type="match status" value="1"/>
</dbReference>
<dbReference type="Pfam" id="PF07730">
    <property type="entry name" value="HisKA_3"/>
    <property type="match status" value="1"/>
</dbReference>
<comment type="caution">
    <text evidence="5">The sequence shown here is derived from an EMBL/GenBank/DDBJ whole genome shotgun (WGS) entry which is preliminary data.</text>
</comment>
<dbReference type="EMBL" id="QOQW01000001">
    <property type="protein sequence ID" value="RCK81616.1"/>
    <property type="molecule type" value="Genomic_DNA"/>
</dbReference>
<dbReference type="InterPro" id="IPR011712">
    <property type="entry name" value="Sig_transdc_His_kin_sub3_dim/P"/>
</dbReference>
<feature type="domain" description="Histidine kinase" evidence="4">
    <location>
        <begin position="143"/>
        <end position="342"/>
    </location>
</feature>
<dbReference type="CDD" id="cd16917">
    <property type="entry name" value="HATPase_UhpB-NarQ-NarX-like"/>
    <property type="match status" value="1"/>
</dbReference>
<dbReference type="PANTHER" id="PTHR24421">
    <property type="entry name" value="NITRATE/NITRITE SENSOR PROTEIN NARX-RELATED"/>
    <property type="match status" value="1"/>
</dbReference>
<evidence type="ECO:0000256" key="3">
    <source>
        <dbReference type="ARBA" id="ARBA00023012"/>
    </source>
</evidence>
<dbReference type="GO" id="GO:0046983">
    <property type="term" value="F:protein dimerization activity"/>
    <property type="evidence" value="ECO:0007669"/>
    <property type="project" value="InterPro"/>
</dbReference>
<evidence type="ECO:0000256" key="2">
    <source>
        <dbReference type="ARBA" id="ARBA00022777"/>
    </source>
</evidence>
<dbReference type="InterPro" id="IPR050482">
    <property type="entry name" value="Sensor_HK_TwoCompSys"/>
</dbReference>
<dbReference type="InterPro" id="IPR036890">
    <property type="entry name" value="HATPase_C_sf"/>
</dbReference>
<sequence>MMDSLKSNISSGLFALKSEMGALVELMENWILTLKGEEERRLRIQGLNTILSRSGAALPPADRAACREHLEALLSQSELMMFSSVAYREKLQALFKSQIDKVNGRLDQMFAQVGKLLEQLESPLASGDPAGGIIIAQEEERKRISREIHDGPAQTLAALTMRVDYCLELINQPEQLKQELGELKNSIIRSLKDIRRFIFDLRPMAIDDLGLIPTLEQFISGCKSRTNASIHLTIEGARSSLPPERELAVFRVIQEAVNNAIRHAEARSIQIHLAFEEEPRSLVGVVKDDGQGFNVPDLRKVYASLKRLGLVSMEERIRLAGGTFDLVSTPGGGTVVSFRIPR</sequence>
<keyword evidence="2 5" id="KW-0418">Kinase</keyword>
<dbReference type="Gene3D" id="3.30.565.10">
    <property type="entry name" value="Histidine kinase-like ATPase, C-terminal domain"/>
    <property type="match status" value="1"/>
</dbReference>
<dbReference type="SMART" id="SM00387">
    <property type="entry name" value="HATPase_c"/>
    <property type="match status" value="1"/>
</dbReference>
<dbReference type="PROSITE" id="PS50109">
    <property type="entry name" value="HIS_KIN"/>
    <property type="match status" value="1"/>
</dbReference>
<dbReference type="AlphaFoldDB" id="A0A367ZU89"/>
<keyword evidence="1" id="KW-0808">Transferase</keyword>
<dbReference type="Gene3D" id="1.20.5.1930">
    <property type="match status" value="1"/>
</dbReference>
<proteinExistence type="predicted"/>
<dbReference type="GO" id="GO:0016020">
    <property type="term" value="C:membrane"/>
    <property type="evidence" value="ECO:0007669"/>
    <property type="project" value="InterPro"/>
</dbReference>
<organism evidence="5 6">
    <name type="scientific">Candidatus Ozemobacter sibiricus</name>
    <dbReference type="NCBI Taxonomy" id="2268124"/>
    <lineage>
        <taxon>Bacteria</taxon>
        <taxon>Candidatus Ozemobacteria</taxon>
        <taxon>Candidatus Ozemobacterales</taxon>
        <taxon>Candidatus Ozemobacteraceae</taxon>
        <taxon>Candidatus Ozemobacter</taxon>
    </lineage>
</organism>
<evidence type="ECO:0000313" key="5">
    <source>
        <dbReference type="EMBL" id="RCK81616.1"/>
    </source>
</evidence>
<dbReference type="GO" id="GO:0000155">
    <property type="term" value="F:phosphorelay sensor kinase activity"/>
    <property type="evidence" value="ECO:0007669"/>
    <property type="project" value="InterPro"/>
</dbReference>
<accession>A0A367ZU89</accession>
<dbReference type="Proteomes" id="UP000252355">
    <property type="component" value="Unassembled WGS sequence"/>
</dbReference>
<dbReference type="PANTHER" id="PTHR24421:SF55">
    <property type="entry name" value="SENSOR HISTIDINE KINASE YDFH"/>
    <property type="match status" value="1"/>
</dbReference>
<name>A0A367ZU89_9BACT</name>
<evidence type="ECO:0000259" key="4">
    <source>
        <dbReference type="PROSITE" id="PS50109"/>
    </source>
</evidence>